<accession>A0A383F1X4</accession>
<proteinExistence type="predicted"/>
<evidence type="ECO:0000256" key="1">
    <source>
        <dbReference type="ARBA" id="ARBA00004651"/>
    </source>
</evidence>
<dbReference type="PANTHER" id="PTHR33529">
    <property type="entry name" value="SLR0882 PROTEIN-RELATED"/>
    <property type="match status" value="1"/>
</dbReference>
<protein>
    <recommendedName>
        <fullName evidence="8">LptF/LptG family permease</fullName>
    </recommendedName>
</protein>
<evidence type="ECO:0008006" key="8">
    <source>
        <dbReference type="Google" id="ProtNLM"/>
    </source>
</evidence>
<dbReference type="InterPro" id="IPR005495">
    <property type="entry name" value="LptG/LptF_permease"/>
</dbReference>
<dbReference type="PANTHER" id="PTHR33529:SF6">
    <property type="entry name" value="YJGP_YJGQ FAMILY PERMEASE"/>
    <property type="match status" value="1"/>
</dbReference>
<keyword evidence="4 6" id="KW-1133">Transmembrane helix</keyword>
<dbReference type="Pfam" id="PF03739">
    <property type="entry name" value="LptF_LptG"/>
    <property type="match status" value="1"/>
</dbReference>
<feature type="non-terminal residue" evidence="7">
    <location>
        <position position="171"/>
    </location>
</feature>
<organism evidence="7">
    <name type="scientific">marine metagenome</name>
    <dbReference type="NCBI Taxonomy" id="408172"/>
    <lineage>
        <taxon>unclassified sequences</taxon>
        <taxon>metagenomes</taxon>
        <taxon>ecological metagenomes</taxon>
    </lineage>
</organism>
<evidence type="ECO:0000256" key="3">
    <source>
        <dbReference type="ARBA" id="ARBA00022692"/>
    </source>
</evidence>
<reference evidence="7" key="1">
    <citation type="submission" date="2018-05" db="EMBL/GenBank/DDBJ databases">
        <authorList>
            <person name="Lanie J.A."/>
            <person name="Ng W.-L."/>
            <person name="Kazmierczak K.M."/>
            <person name="Andrzejewski T.M."/>
            <person name="Davidsen T.M."/>
            <person name="Wayne K.J."/>
            <person name="Tettelin H."/>
            <person name="Glass J.I."/>
            <person name="Rusch D."/>
            <person name="Podicherti R."/>
            <person name="Tsui H.-C.T."/>
            <person name="Winkler M.E."/>
        </authorList>
    </citation>
    <scope>NUCLEOTIDE SEQUENCE</scope>
</reference>
<sequence length="171" mass="20196">MEKIIFKSFLREISFFFILSSISIALIIWIIQAVNYLDFVSEDGHNFKVYFLYTILILPKIFSRILPFMFFISIFYIILKYEEKNQLLIFWSNGIDKKKFLNIVLKYSLIFLLIQIFLAAVVVPETQNKARSYIRSSNIDFFPALIKPRKFIDTVEDLTIFSNSKDDDGTL</sequence>
<evidence type="ECO:0000256" key="2">
    <source>
        <dbReference type="ARBA" id="ARBA00022475"/>
    </source>
</evidence>
<dbReference type="GO" id="GO:0015920">
    <property type="term" value="P:lipopolysaccharide transport"/>
    <property type="evidence" value="ECO:0007669"/>
    <property type="project" value="TreeGrafter"/>
</dbReference>
<keyword evidence="5 6" id="KW-0472">Membrane</keyword>
<keyword evidence="3 6" id="KW-0812">Transmembrane</keyword>
<dbReference type="AlphaFoldDB" id="A0A383F1X4"/>
<feature type="transmembrane region" description="Helical" evidence="6">
    <location>
        <begin position="100"/>
        <end position="123"/>
    </location>
</feature>
<keyword evidence="2" id="KW-1003">Cell membrane</keyword>
<evidence type="ECO:0000313" key="7">
    <source>
        <dbReference type="EMBL" id="SVE62510.1"/>
    </source>
</evidence>
<evidence type="ECO:0000256" key="5">
    <source>
        <dbReference type="ARBA" id="ARBA00023136"/>
    </source>
</evidence>
<evidence type="ECO:0000256" key="4">
    <source>
        <dbReference type="ARBA" id="ARBA00022989"/>
    </source>
</evidence>
<dbReference type="EMBL" id="UINC01230394">
    <property type="protein sequence ID" value="SVE62510.1"/>
    <property type="molecule type" value="Genomic_DNA"/>
</dbReference>
<comment type="subcellular location">
    <subcellularLocation>
        <location evidence="1">Cell membrane</location>
        <topology evidence="1">Multi-pass membrane protein</topology>
    </subcellularLocation>
</comment>
<feature type="transmembrane region" description="Helical" evidence="6">
    <location>
        <begin position="51"/>
        <end position="79"/>
    </location>
</feature>
<gene>
    <name evidence="7" type="ORF">METZ01_LOCUS515364</name>
</gene>
<feature type="transmembrane region" description="Helical" evidence="6">
    <location>
        <begin position="12"/>
        <end position="31"/>
    </location>
</feature>
<name>A0A383F1X4_9ZZZZ</name>
<dbReference type="GO" id="GO:0043190">
    <property type="term" value="C:ATP-binding cassette (ABC) transporter complex"/>
    <property type="evidence" value="ECO:0007669"/>
    <property type="project" value="TreeGrafter"/>
</dbReference>
<evidence type="ECO:0000256" key="6">
    <source>
        <dbReference type="SAM" id="Phobius"/>
    </source>
</evidence>